<dbReference type="OrthoDB" id="2594464at2759"/>
<reference evidence="1" key="1">
    <citation type="submission" date="2020-07" db="EMBL/GenBank/DDBJ databases">
        <title>Draft Genome Sequence of a Deep-Sea Yeast, Naganishia (Cryptococcus) liquefaciens strain N6.</title>
        <authorList>
            <person name="Han Y.W."/>
            <person name="Kajitani R."/>
            <person name="Morimoto H."/>
            <person name="Parhat M."/>
            <person name="Tsubouchi H."/>
            <person name="Bakenova O."/>
            <person name="Ogata M."/>
            <person name="Argunhan B."/>
            <person name="Aoki R."/>
            <person name="Kajiwara S."/>
            <person name="Itoh T."/>
            <person name="Iwasaki H."/>
        </authorList>
    </citation>
    <scope>NUCLEOTIDE SEQUENCE</scope>
    <source>
        <strain evidence="1">N6</strain>
    </source>
</reference>
<evidence type="ECO:0000313" key="2">
    <source>
        <dbReference type="Proteomes" id="UP000620104"/>
    </source>
</evidence>
<proteinExistence type="predicted"/>
<dbReference type="EMBL" id="BLZA01000013">
    <property type="protein sequence ID" value="GHJ85683.1"/>
    <property type="molecule type" value="Genomic_DNA"/>
</dbReference>
<keyword evidence="2" id="KW-1185">Reference proteome</keyword>
<organism evidence="1 2">
    <name type="scientific">Naganishia liquefaciens</name>
    <dbReference type="NCBI Taxonomy" id="104408"/>
    <lineage>
        <taxon>Eukaryota</taxon>
        <taxon>Fungi</taxon>
        <taxon>Dikarya</taxon>
        <taxon>Basidiomycota</taxon>
        <taxon>Agaricomycotina</taxon>
        <taxon>Tremellomycetes</taxon>
        <taxon>Filobasidiales</taxon>
        <taxon>Filobasidiaceae</taxon>
        <taxon>Naganishia</taxon>
    </lineage>
</organism>
<comment type="caution">
    <text evidence="1">The sequence shown here is derived from an EMBL/GenBank/DDBJ whole genome shotgun (WGS) entry which is preliminary data.</text>
</comment>
<name>A0A8H3TRQ5_9TREE</name>
<protein>
    <submittedName>
        <fullName evidence="1">Uncharacterized protein</fullName>
    </submittedName>
</protein>
<dbReference type="AlphaFoldDB" id="A0A8H3TRQ5"/>
<accession>A0A8H3TRQ5</accession>
<dbReference type="Proteomes" id="UP000620104">
    <property type="component" value="Unassembled WGS sequence"/>
</dbReference>
<gene>
    <name evidence="1" type="ORF">NliqN6_2085</name>
</gene>
<evidence type="ECO:0000313" key="1">
    <source>
        <dbReference type="EMBL" id="GHJ85683.1"/>
    </source>
</evidence>
<sequence>MSPERQKSPVLGRVEGGKTLVSVTDLVHRIAALEKQVARIPELEARVAALEKGQGQTPRSQDAQAVAGVSVSGIQNVGSLGARGASTTAMPYAPQSPAPQANMGIPNTALNRYSSEMNLVEAIKDIQRLTGQTHPVRSIVAQHMIDDGTADKVFKFKTICIRAEKAGLVELGSDNGYEWITTKAR</sequence>